<comment type="caution">
    <text evidence="5">The sequence shown here is derived from an EMBL/GenBank/DDBJ whole genome shotgun (WGS) entry which is preliminary data.</text>
</comment>
<dbReference type="GO" id="GO:0000160">
    <property type="term" value="P:phosphorelay signal transduction system"/>
    <property type="evidence" value="ECO:0007669"/>
    <property type="project" value="InterPro"/>
</dbReference>
<dbReference type="Pfam" id="PF00072">
    <property type="entry name" value="Response_reg"/>
    <property type="match status" value="1"/>
</dbReference>
<dbReference type="PANTHER" id="PTHR45566:SF2">
    <property type="entry name" value="NARL SUBFAMILY"/>
    <property type="match status" value="1"/>
</dbReference>
<dbReference type="PROSITE" id="PS50043">
    <property type="entry name" value="HTH_LUXR_2"/>
    <property type="match status" value="1"/>
</dbReference>
<protein>
    <recommendedName>
        <fullName evidence="6">Response regulatory domain-containing protein</fullName>
    </recommendedName>
</protein>
<dbReference type="AlphaFoldDB" id="A0A094S9P5"/>
<dbReference type="Gene3D" id="3.40.50.2300">
    <property type="match status" value="1"/>
</dbReference>
<gene>
    <name evidence="5" type="ORF">GM51_16565</name>
</gene>
<dbReference type="GO" id="GO:0003677">
    <property type="term" value="F:DNA binding"/>
    <property type="evidence" value="ECO:0007669"/>
    <property type="project" value="UniProtKB-KW"/>
</dbReference>
<dbReference type="PANTHER" id="PTHR45566">
    <property type="entry name" value="HTH-TYPE TRANSCRIPTIONAL REGULATOR YHJB-RELATED"/>
    <property type="match status" value="1"/>
</dbReference>
<dbReference type="InterPro" id="IPR001789">
    <property type="entry name" value="Sig_transdc_resp-reg_receiver"/>
</dbReference>
<proteinExistence type="predicted"/>
<dbReference type="InterPro" id="IPR051015">
    <property type="entry name" value="EvgA-like"/>
</dbReference>
<dbReference type="InterPro" id="IPR011006">
    <property type="entry name" value="CheY-like_superfamily"/>
</dbReference>
<evidence type="ECO:0000256" key="1">
    <source>
        <dbReference type="ARBA" id="ARBA00022553"/>
    </source>
</evidence>
<dbReference type="Pfam" id="PF00196">
    <property type="entry name" value="GerE"/>
    <property type="match status" value="1"/>
</dbReference>
<evidence type="ECO:0000259" key="3">
    <source>
        <dbReference type="PROSITE" id="PS50043"/>
    </source>
</evidence>
<evidence type="ECO:0008006" key="6">
    <source>
        <dbReference type="Google" id="ProtNLM"/>
    </source>
</evidence>
<feature type="domain" description="HTH luxR-type" evidence="3">
    <location>
        <begin position="146"/>
        <end position="211"/>
    </location>
</feature>
<dbReference type="InterPro" id="IPR058245">
    <property type="entry name" value="NreC/VraR/RcsB-like_REC"/>
</dbReference>
<sequence>MSEDKKLRLFVVEDQPLFRELLCSFLDTVSDFWVVGTAATVEDAKRGIETHKPDLVLMDIDLPDGNGVGLAATLRTNNPQLGILLLSENDLLELVRTLPRKVQQGISYLAKSSAIDLQLLTSTIRSTAMGYLVIDQRLTGRCEAKPGTGVASLSPRQFEVLRLLAAAKSTEAIASELGLAQNSVVNILTSIYSQLNIPDDANARVFAALQFLSDTSNEFR</sequence>
<dbReference type="GO" id="GO:0006355">
    <property type="term" value="P:regulation of DNA-templated transcription"/>
    <property type="evidence" value="ECO:0007669"/>
    <property type="project" value="InterPro"/>
</dbReference>
<keyword evidence="1" id="KW-0597">Phosphoprotein</keyword>
<dbReference type="PROSITE" id="PS50110">
    <property type="entry name" value="RESPONSE_REGULATORY"/>
    <property type="match status" value="1"/>
</dbReference>
<dbReference type="InterPro" id="IPR000792">
    <property type="entry name" value="Tscrpt_reg_LuxR_C"/>
</dbReference>
<reference evidence="5" key="1">
    <citation type="submission" date="2014-06" db="EMBL/GenBank/DDBJ databases">
        <title>Key roles for freshwater Actinobacteria revealed by deep metagenomic sequencing.</title>
        <authorList>
            <person name="Ghai R."/>
            <person name="Mizuno C.M."/>
            <person name="Picazo A."/>
            <person name="Camacho A."/>
            <person name="Rodriguez-Valera F."/>
        </authorList>
    </citation>
    <scope>NUCLEOTIDE SEQUENCE</scope>
</reference>
<accession>A0A094S9P5</accession>
<name>A0A094S9P5_9ZZZZ</name>
<evidence type="ECO:0000256" key="2">
    <source>
        <dbReference type="ARBA" id="ARBA00023125"/>
    </source>
</evidence>
<dbReference type="SUPFAM" id="SSF46894">
    <property type="entry name" value="C-terminal effector domain of the bipartite response regulators"/>
    <property type="match status" value="1"/>
</dbReference>
<dbReference type="InterPro" id="IPR016032">
    <property type="entry name" value="Sig_transdc_resp-reg_C-effctor"/>
</dbReference>
<dbReference type="CDD" id="cd06170">
    <property type="entry name" value="LuxR_C_like"/>
    <property type="match status" value="1"/>
</dbReference>
<evidence type="ECO:0000259" key="4">
    <source>
        <dbReference type="PROSITE" id="PS50110"/>
    </source>
</evidence>
<evidence type="ECO:0000313" key="5">
    <source>
        <dbReference type="EMBL" id="KGA14723.1"/>
    </source>
</evidence>
<organism evidence="5">
    <name type="scientific">freshwater metagenome</name>
    <dbReference type="NCBI Taxonomy" id="449393"/>
    <lineage>
        <taxon>unclassified sequences</taxon>
        <taxon>metagenomes</taxon>
        <taxon>ecological metagenomes</taxon>
    </lineage>
</organism>
<keyword evidence="2" id="KW-0238">DNA-binding</keyword>
<feature type="domain" description="Response regulatory" evidence="4">
    <location>
        <begin position="8"/>
        <end position="126"/>
    </location>
</feature>
<dbReference type="CDD" id="cd17535">
    <property type="entry name" value="REC_NarL-like"/>
    <property type="match status" value="1"/>
</dbReference>
<dbReference type="SUPFAM" id="SSF52172">
    <property type="entry name" value="CheY-like"/>
    <property type="match status" value="1"/>
</dbReference>
<dbReference type="SMART" id="SM00448">
    <property type="entry name" value="REC"/>
    <property type="match status" value="1"/>
</dbReference>
<dbReference type="SMART" id="SM00421">
    <property type="entry name" value="HTH_LUXR"/>
    <property type="match status" value="1"/>
</dbReference>
<dbReference type="EMBL" id="JNSL01000138">
    <property type="protein sequence ID" value="KGA14723.1"/>
    <property type="molecule type" value="Genomic_DNA"/>
</dbReference>